<dbReference type="Proteomes" id="UP001595712">
    <property type="component" value="Unassembled WGS sequence"/>
</dbReference>
<protein>
    <submittedName>
        <fullName evidence="6">TetR-like C-terminal domain-containing protein</fullName>
    </submittedName>
</protein>
<evidence type="ECO:0000256" key="4">
    <source>
        <dbReference type="PROSITE-ProRule" id="PRU00335"/>
    </source>
</evidence>
<evidence type="ECO:0000256" key="1">
    <source>
        <dbReference type="ARBA" id="ARBA00023015"/>
    </source>
</evidence>
<dbReference type="PROSITE" id="PS50977">
    <property type="entry name" value="HTH_TETR_2"/>
    <property type="match status" value="1"/>
</dbReference>
<gene>
    <name evidence="6" type="ORF">ACFO8M_03825</name>
</gene>
<feature type="DNA-binding region" description="H-T-H motif" evidence="4">
    <location>
        <begin position="28"/>
        <end position="47"/>
    </location>
</feature>
<keyword evidence="7" id="KW-1185">Reference proteome</keyword>
<dbReference type="Pfam" id="PF13305">
    <property type="entry name" value="TetR_C_33"/>
    <property type="match status" value="1"/>
</dbReference>
<keyword evidence="1" id="KW-0805">Transcription regulation</keyword>
<evidence type="ECO:0000313" key="6">
    <source>
        <dbReference type="EMBL" id="MFC3491615.1"/>
    </source>
</evidence>
<reference evidence="7" key="1">
    <citation type="journal article" date="2019" name="Int. J. Syst. Evol. Microbiol.">
        <title>The Global Catalogue of Microorganisms (GCM) 10K type strain sequencing project: providing services to taxonomists for standard genome sequencing and annotation.</title>
        <authorList>
            <consortium name="The Broad Institute Genomics Platform"/>
            <consortium name="The Broad Institute Genome Sequencing Center for Infectious Disease"/>
            <person name="Wu L."/>
            <person name="Ma J."/>
        </authorList>
    </citation>
    <scope>NUCLEOTIDE SEQUENCE [LARGE SCALE GENOMIC DNA]</scope>
    <source>
        <strain evidence="7">CGMCC 4.7396</strain>
    </source>
</reference>
<keyword evidence="2 4" id="KW-0238">DNA-binding</keyword>
<dbReference type="Pfam" id="PF00440">
    <property type="entry name" value="TetR_N"/>
    <property type="match status" value="1"/>
</dbReference>
<organism evidence="6 7">
    <name type="scientific">Glycomyces rhizosphaerae</name>
    <dbReference type="NCBI Taxonomy" id="2054422"/>
    <lineage>
        <taxon>Bacteria</taxon>
        <taxon>Bacillati</taxon>
        <taxon>Actinomycetota</taxon>
        <taxon>Actinomycetes</taxon>
        <taxon>Glycomycetales</taxon>
        <taxon>Glycomycetaceae</taxon>
        <taxon>Glycomyces</taxon>
    </lineage>
</organism>
<evidence type="ECO:0000256" key="2">
    <source>
        <dbReference type="ARBA" id="ARBA00023125"/>
    </source>
</evidence>
<keyword evidence="3" id="KW-0804">Transcription</keyword>
<dbReference type="EMBL" id="JBHRWO010000004">
    <property type="protein sequence ID" value="MFC3491615.1"/>
    <property type="molecule type" value="Genomic_DNA"/>
</dbReference>
<evidence type="ECO:0000259" key="5">
    <source>
        <dbReference type="PROSITE" id="PS50977"/>
    </source>
</evidence>
<dbReference type="SUPFAM" id="SSF48498">
    <property type="entry name" value="Tetracyclin repressor-like, C-terminal domain"/>
    <property type="match status" value="1"/>
</dbReference>
<evidence type="ECO:0000313" key="7">
    <source>
        <dbReference type="Proteomes" id="UP001595712"/>
    </source>
</evidence>
<proteinExistence type="predicted"/>
<dbReference type="InterPro" id="IPR001647">
    <property type="entry name" value="HTH_TetR"/>
</dbReference>
<dbReference type="InterPro" id="IPR009057">
    <property type="entry name" value="Homeodomain-like_sf"/>
</dbReference>
<accession>A0ABV7PT23</accession>
<sequence>MPRVGLNRKDLVAAAADLADEIGFEHVTLAALAKRFGVRDASLYAHVRGLADLREQVTLLALDEWADKLGSAIAGRSGRAALTAFADAYRHSATTQPGRYAATRAPLPPELAAQSSGVARIIEACYALLRGYDLPEPDATDAVRLLRSTFHGFSDLQLAGGFTADRDIDTSWRRAIDAIHHTLTAWSEHSTQTGDTDA</sequence>
<dbReference type="Gene3D" id="1.10.10.60">
    <property type="entry name" value="Homeodomain-like"/>
    <property type="match status" value="1"/>
</dbReference>
<dbReference type="RefSeq" id="WP_387970705.1">
    <property type="nucleotide sequence ID" value="NZ_JBHRWO010000004.1"/>
</dbReference>
<name>A0ABV7PT23_9ACTN</name>
<feature type="domain" description="HTH tetR-type" evidence="5">
    <location>
        <begin position="5"/>
        <end position="65"/>
    </location>
</feature>
<comment type="caution">
    <text evidence="6">The sequence shown here is derived from an EMBL/GenBank/DDBJ whole genome shotgun (WGS) entry which is preliminary data.</text>
</comment>
<dbReference type="InterPro" id="IPR025996">
    <property type="entry name" value="MT1864/Rv1816-like_C"/>
</dbReference>
<dbReference type="SUPFAM" id="SSF46689">
    <property type="entry name" value="Homeodomain-like"/>
    <property type="match status" value="1"/>
</dbReference>
<evidence type="ECO:0000256" key="3">
    <source>
        <dbReference type="ARBA" id="ARBA00023163"/>
    </source>
</evidence>
<dbReference type="Gene3D" id="1.10.357.10">
    <property type="entry name" value="Tetracycline Repressor, domain 2"/>
    <property type="match status" value="1"/>
</dbReference>
<dbReference type="InterPro" id="IPR036271">
    <property type="entry name" value="Tet_transcr_reg_TetR-rel_C_sf"/>
</dbReference>